<protein>
    <recommendedName>
        <fullName evidence="3">Restriction endonuclease</fullName>
    </recommendedName>
</protein>
<gene>
    <name evidence="1" type="ORF">F0L16_10770</name>
</gene>
<dbReference type="STRING" id="880156.AM629_08850"/>
<evidence type="ECO:0000313" key="2">
    <source>
        <dbReference type="Proteomes" id="UP000322184"/>
    </source>
</evidence>
<name>A0A5B0WPP5_9GAMM</name>
<proteinExistence type="predicted"/>
<evidence type="ECO:0008006" key="3">
    <source>
        <dbReference type="Google" id="ProtNLM"/>
    </source>
</evidence>
<evidence type="ECO:0000313" key="1">
    <source>
        <dbReference type="EMBL" id="KAA1189064.1"/>
    </source>
</evidence>
<accession>A0A5B0WPP5</accession>
<comment type="caution">
    <text evidence="1">The sequence shown here is derived from an EMBL/GenBank/DDBJ whole genome shotgun (WGS) entry which is preliminary data.</text>
</comment>
<reference evidence="1 2" key="1">
    <citation type="submission" date="2019-09" db="EMBL/GenBank/DDBJ databases">
        <title>Whole genome sequence of Photorhabdus heterorhabditis strain ETL (Enterobacteriales: Enterobacteriaceae) a bacterial symbiont of Heterorhabditis zealandica strain ETL (Rhabditida: Heterorhabditidae).</title>
        <authorList>
            <person name="Lulamba T.E."/>
            <person name="Serepa-Dlamini M.H."/>
        </authorList>
    </citation>
    <scope>NUCLEOTIDE SEQUENCE [LARGE SCALE GENOMIC DNA]</scope>
    <source>
        <strain evidence="1 2">ETL</strain>
    </source>
</reference>
<organism evidence="1 2">
    <name type="scientific">Photorhabdus heterorhabditis</name>
    <dbReference type="NCBI Taxonomy" id="880156"/>
    <lineage>
        <taxon>Bacteria</taxon>
        <taxon>Pseudomonadati</taxon>
        <taxon>Pseudomonadota</taxon>
        <taxon>Gammaproteobacteria</taxon>
        <taxon>Enterobacterales</taxon>
        <taxon>Morganellaceae</taxon>
        <taxon>Photorhabdus</taxon>
    </lineage>
</organism>
<dbReference type="RefSeq" id="WP_149616753.1">
    <property type="nucleotide sequence ID" value="NZ_CAWPFF010000056.1"/>
</dbReference>
<dbReference type="AlphaFoldDB" id="A0A5B0WPP5"/>
<dbReference type="EMBL" id="VTUW01000017">
    <property type="protein sequence ID" value="KAA1189064.1"/>
    <property type="molecule type" value="Genomic_DNA"/>
</dbReference>
<dbReference type="Proteomes" id="UP000322184">
    <property type="component" value="Unassembled WGS sequence"/>
</dbReference>
<sequence length="280" mass="31932">MYHNEHQIMKAVYDYFYGQIDDNGAIPIDLRVPSLVGTVQDDPFDCLIEQKLQQAFPELEVVRSGKLTTPDIIIRDKQTGIIVGVEVKKLIQKPNGADSRGLTMDYNSCLPCGTALIKMNNAIVDIPCYYMYALLSNDSSSIVTFILMHGDFINYDFNLYKKAKVANQTEYNHGPYGEGSVRHRAMYTYPNPLNYKLKCFHTRKVFVAKKFDCENLQISHLATEEVSRYDIYENNFLYNIIDNGKPDQSVEPVLIEDIFADCKARIAKPRTSVSMPVLIK</sequence>